<accession>A0A384ZXP2</accession>
<reference evidence="1 2" key="1">
    <citation type="journal article" date="2018" name="Front. Microbiol.">
        <title>Jumbo Bacteriophages Are Represented Within an Increasing Diversity of Environmental Viruses Infecting the Emerging Phytopathogen, Dickeya solani.</title>
        <authorList>
            <person name="Day A.W."/>
            <person name="Ahn J."/>
            <person name="Salmond G.P.C."/>
        </authorList>
    </citation>
    <scope>NUCLEOTIDE SEQUENCE [LARGE SCALE GENOMIC DNA]</scope>
</reference>
<name>A0A384ZXP2_9CAUD</name>
<dbReference type="Proteomes" id="UP000263326">
    <property type="component" value="Segment"/>
</dbReference>
<sequence>MKVLDLDKFTGKLALYAAARKVEEVFSQVDQHMQRNGAIAFHVPMIDFYANANDVRAVFGDGVMVDHQWDEAETTACINRVLASPEFANWFGGWMVADGTEYMKKHAVLQSEIPDQKIFIFIPEIPVLSLQQILN</sequence>
<proteinExistence type="predicted"/>
<evidence type="ECO:0000313" key="2">
    <source>
        <dbReference type="Proteomes" id="UP000263326"/>
    </source>
</evidence>
<keyword evidence="2" id="KW-1185">Reference proteome</keyword>
<protein>
    <submittedName>
        <fullName evidence="1">Uncharacterized protein</fullName>
    </submittedName>
</protein>
<evidence type="ECO:0000313" key="1">
    <source>
        <dbReference type="EMBL" id="AXG67020.1"/>
    </source>
</evidence>
<dbReference type="EMBL" id="MH460461">
    <property type="protein sequence ID" value="AXG67020.1"/>
    <property type="molecule type" value="Genomic_DNA"/>
</dbReference>
<gene>
    <name evidence="1" type="ORF">JA29_294</name>
</gene>
<organism evidence="1 2">
    <name type="scientific">Dickeya phage vB_DsoM_JA29</name>
    <dbReference type="NCBI Taxonomy" id="2283031"/>
    <lineage>
        <taxon>Viruses</taxon>
        <taxon>Duplodnaviria</taxon>
        <taxon>Heunggongvirae</taxon>
        <taxon>Uroviricota</taxon>
        <taxon>Caudoviricetes</taxon>
        <taxon>Salmondvirus</taxon>
        <taxon>Salmondvirus JA29</taxon>
    </lineage>
</organism>